<feature type="chain" id="PRO_5031453972" description="TRAF-type domain-containing protein" evidence="2">
    <location>
        <begin position="25"/>
        <end position="487"/>
    </location>
</feature>
<gene>
    <name evidence="3" type="ORF">GTHE00462_LOCUS39846</name>
</gene>
<dbReference type="EMBL" id="HBKN01051075">
    <property type="protein sequence ID" value="CAE2341850.1"/>
    <property type="molecule type" value="Transcribed_RNA"/>
</dbReference>
<evidence type="ECO:0008006" key="4">
    <source>
        <dbReference type="Google" id="ProtNLM"/>
    </source>
</evidence>
<keyword evidence="2" id="KW-0732">Signal</keyword>
<protein>
    <recommendedName>
        <fullName evidence="4">TRAF-type domain-containing protein</fullName>
    </recommendedName>
</protein>
<name>A0A7S4PPK9_GUITH</name>
<feature type="compositionally biased region" description="Polar residues" evidence="1">
    <location>
        <begin position="80"/>
        <end position="97"/>
    </location>
</feature>
<proteinExistence type="predicted"/>
<evidence type="ECO:0000313" key="3">
    <source>
        <dbReference type="EMBL" id="CAE2341850.1"/>
    </source>
</evidence>
<organism evidence="3">
    <name type="scientific">Guillardia theta</name>
    <name type="common">Cryptophyte</name>
    <name type="synonym">Cryptomonas phi</name>
    <dbReference type="NCBI Taxonomy" id="55529"/>
    <lineage>
        <taxon>Eukaryota</taxon>
        <taxon>Cryptophyceae</taxon>
        <taxon>Pyrenomonadales</taxon>
        <taxon>Geminigeraceae</taxon>
        <taxon>Guillardia</taxon>
    </lineage>
</organism>
<dbReference type="InterPro" id="IPR043822">
    <property type="entry name" value="EsV_1_7_cys"/>
</dbReference>
<evidence type="ECO:0000256" key="1">
    <source>
        <dbReference type="SAM" id="MobiDB-lite"/>
    </source>
</evidence>
<feature type="region of interest" description="Disordered" evidence="1">
    <location>
        <begin position="71"/>
        <end position="102"/>
    </location>
</feature>
<accession>A0A7S4PPK9</accession>
<reference evidence="3" key="1">
    <citation type="submission" date="2021-01" db="EMBL/GenBank/DDBJ databases">
        <authorList>
            <person name="Corre E."/>
            <person name="Pelletier E."/>
            <person name="Niang G."/>
            <person name="Scheremetjew M."/>
            <person name="Finn R."/>
            <person name="Kale V."/>
            <person name="Holt S."/>
            <person name="Cochrane G."/>
            <person name="Meng A."/>
            <person name="Brown T."/>
            <person name="Cohen L."/>
        </authorList>
    </citation>
    <scope>NUCLEOTIDE SEQUENCE</scope>
    <source>
        <strain evidence="3">CCMP 2712</strain>
    </source>
</reference>
<evidence type="ECO:0000256" key="2">
    <source>
        <dbReference type="SAM" id="SignalP"/>
    </source>
</evidence>
<dbReference type="SMART" id="SM01425">
    <property type="entry name" value="EsV_1_7"/>
    <property type="match status" value="7"/>
</dbReference>
<dbReference type="Pfam" id="PF19114">
    <property type="entry name" value="EsV_1_7_cys"/>
    <property type="match status" value="8"/>
</dbReference>
<sequence length="487" mass="55006">MCYARFLMALMLVCWIQQDYSCSADEQQYPSLCKTHHASDCSLGCSDHASLYSSCWHASFILASVPRGGGGDHGEDGKLTNMQGNKSSCDSQDTQNGKLKDGEDLATPFLQRRASNIRLSRCQVEDCEKAASYADENESRPRYCAQHKEPHHVDVRHRHVRCQSLTGCTRQGLFARTSSPKTRYCSLHRTSSMVDVQSKRCCEEGCQERALWVDADSKKGFCSAHRKPGYVDLFHKKCMHPEGCLRIAAYTLPGSNAPFFCSLHKDCASQSMEKTCQIPGCLNRPVFSWSRNETATHCKLHRRPEQIQKRSRVCYADGCCKQPTFGNTSDPVPVACKFHRLPHHIDVVNKRCQFQGCLRRPSFGQESTRVMLFCGLHANRSQHVDLRHAKCRSPEVCSRLATYGFLQDGIARFCAHHQESNMVCLPKYKCDIVACTNKPNFKKPLFSGNDRFLLCKSHYADFLQGRVDESHTRYQSVSSSASQEPLT</sequence>
<feature type="signal peptide" evidence="2">
    <location>
        <begin position="1"/>
        <end position="24"/>
    </location>
</feature>
<dbReference type="AlphaFoldDB" id="A0A7S4PPK9"/>